<dbReference type="Gene3D" id="3.30.450.40">
    <property type="match status" value="1"/>
</dbReference>
<dbReference type="SMART" id="SM00065">
    <property type="entry name" value="GAF"/>
    <property type="match status" value="1"/>
</dbReference>
<dbReference type="Proteomes" id="UP000392064">
    <property type="component" value="Chromosome"/>
</dbReference>
<evidence type="ECO:0000256" key="4">
    <source>
        <dbReference type="ARBA" id="ARBA00023163"/>
    </source>
</evidence>
<accession>A0A5Q2MKI6</accession>
<organism evidence="6 7">
    <name type="scientific">Aeromicrobium yanjiei</name>
    <dbReference type="NCBI Taxonomy" id="2662028"/>
    <lineage>
        <taxon>Bacteria</taxon>
        <taxon>Bacillati</taxon>
        <taxon>Actinomycetota</taxon>
        <taxon>Actinomycetes</taxon>
        <taxon>Propionibacteriales</taxon>
        <taxon>Nocardioidaceae</taxon>
        <taxon>Aeromicrobium</taxon>
    </lineage>
</organism>
<dbReference type="Gene3D" id="1.10.10.10">
    <property type="entry name" value="Winged helix-like DNA-binding domain superfamily/Winged helix DNA-binding domain"/>
    <property type="match status" value="1"/>
</dbReference>
<dbReference type="Pfam" id="PF13185">
    <property type="entry name" value="GAF_2"/>
    <property type="match status" value="1"/>
</dbReference>
<dbReference type="InterPro" id="IPR005561">
    <property type="entry name" value="ANTAR"/>
</dbReference>
<dbReference type="InterPro" id="IPR012074">
    <property type="entry name" value="GAF_ANTAR"/>
</dbReference>
<evidence type="ECO:0000313" key="6">
    <source>
        <dbReference type="EMBL" id="QGG42299.1"/>
    </source>
</evidence>
<dbReference type="Pfam" id="PF03861">
    <property type="entry name" value="ANTAR"/>
    <property type="match status" value="1"/>
</dbReference>
<dbReference type="KEGG" id="aef:GEV26_13465"/>
<dbReference type="PIRSF" id="PIRSF036625">
    <property type="entry name" value="GAF_ANTAR"/>
    <property type="match status" value="1"/>
</dbReference>
<keyword evidence="2" id="KW-0418">Kinase</keyword>
<dbReference type="InterPro" id="IPR011006">
    <property type="entry name" value="CheY-like_superfamily"/>
</dbReference>
<evidence type="ECO:0000256" key="2">
    <source>
        <dbReference type="ARBA" id="ARBA00022777"/>
    </source>
</evidence>
<keyword evidence="4" id="KW-0804">Transcription</keyword>
<dbReference type="PROSITE" id="PS50921">
    <property type="entry name" value="ANTAR"/>
    <property type="match status" value="1"/>
</dbReference>
<dbReference type="GO" id="GO:0003723">
    <property type="term" value="F:RNA binding"/>
    <property type="evidence" value="ECO:0007669"/>
    <property type="project" value="InterPro"/>
</dbReference>
<evidence type="ECO:0000256" key="3">
    <source>
        <dbReference type="ARBA" id="ARBA00023015"/>
    </source>
</evidence>
<protein>
    <submittedName>
        <fullName evidence="6">ANTAR domain-containing protein</fullName>
    </submittedName>
</protein>
<dbReference type="InterPro" id="IPR003018">
    <property type="entry name" value="GAF"/>
</dbReference>
<keyword evidence="1" id="KW-0808">Transferase</keyword>
<evidence type="ECO:0000256" key="1">
    <source>
        <dbReference type="ARBA" id="ARBA00022679"/>
    </source>
</evidence>
<evidence type="ECO:0000259" key="5">
    <source>
        <dbReference type="PROSITE" id="PS50921"/>
    </source>
</evidence>
<feature type="domain" description="ANTAR" evidence="5">
    <location>
        <begin position="200"/>
        <end position="261"/>
    </location>
</feature>
<proteinExistence type="predicted"/>
<dbReference type="AlphaFoldDB" id="A0A5Q2MKI6"/>
<dbReference type="InterPro" id="IPR029016">
    <property type="entry name" value="GAF-like_dom_sf"/>
</dbReference>
<sequence length="271" mass="28623">MALLLRGGGRPGGPLTAIYPRLPIRTIRVAQMPATCQNRGMSNDASGDKFSDIARALSNEPGVTATLENATATAVAIIDGCDYAGISLVTKRGGIQTVAPTHDIAARADQLQQEAGEGPDLQSISEQETIYAEDLLSEDRWPQWAKRAADELGVRSVLALQLFVGSQSLGSLNLYSRAPGAFPVDQRATAMALSAHVAVAVAASTQQDDLESALLSRTVIGQAEGMLMQLLGITGDQAFAALVRVSQTRNIKLHLIAAEIVEHGVRPDLFA</sequence>
<gene>
    <name evidence="6" type="ORF">GEV26_13465</name>
</gene>
<dbReference type="GO" id="GO:0016301">
    <property type="term" value="F:kinase activity"/>
    <property type="evidence" value="ECO:0007669"/>
    <property type="project" value="UniProtKB-KW"/>
</dbReference>
<dbReference type="SUPFAM" id="SSF55781">
    <property type="entry name" value="GAF domain-like"/>
    <property type="match status" value="1"/>
</dbReference>
<dbReference type="EMBL" id="CP045737">
    <property type="protein sequence ID" value="QGG42299.1"/>
    <property type="molecule type" value="Genomic_DNA"/>
</dbReference>
<dbReference type="SUPFAM" id="SSF52172">
    <property type="entry name" value="CheY-like"/>
    <property type="match status" value="1"/>
</dbReference>
<keyword evidence="7" id="KW-1185">Reference proteome</keyword>
<keyword evidence="3" id="KW-0805">Transcription regulation</keyword>
<name>A0A5Q2MKI6_9ACTN</name>
<dbReference type="SMART" id="SM01012">
    <property type="entry name" value="ANTAR"/>
    <property type="match status" value="1"/>
</dbReference>
<evidence type="ECO:0000313" key="7">
    <source>
        <dbReference type="Proteomes" id="UP000392064"/>
    </source>
</evidence>
<dbReference type="InterPro" id="IPR036388">
    <property type="entry name" value="WH-like_DNA-bd_sf"/>
</dbReference>
<reference evidence="6 7" key="1">
    <citation type="submission" date="2019-11" db="EMBL/GenBank/DDBJ databases">
        <authorList>
            <person name="Li J."/>
        </authorList>
    </citation>
    <scope>NUCLEOTIDE SEQUENCE [LARGE SCALE GENOMIC DNA]</scope>
    <source>
        <strain evidence="6 7">MF47</strain>
    </source>
</reference>